<dbReference type="EMBL" id="NNAY01004396">
    <property type="protein sequence ID" value="OXU17951.1"/>
    <property type="molecule type" value="Genomic_DNA"/>
</dbReference>
<dbReference type="InterPro" id="IPR049012">
    <property type="entry name" value="Mutator_transp_dom"/>
</dbReference>
<sequence>MQTLAEQLICKKCDSILSLMDSYEEKRVGLASIFYVKCRTCAVISSVCTDKQHDAAGKNIHFDTNTKALVGTLNGGMGNTHLNNFLCSFNIPEFNWKTFKTHEKEVGSIMEKMAQESCKSAAKGKNKLENLARTLGISSNDAHNAIADVRMLKEIGIN</sequence>
<dbReference type="InterPro" id="IPR012337">
    <property type="entry name" value="RNaseH-like_sf"/>
</dbReference>
<dbReference type="OrthoDB" id="7698403at2759"/>
<comment type="caution">
    <text evidence="2">The sequence shown here is derived from an EMBL/GenBank/DDBJ whole genome shotgun (WGS) entry which is preliminary data.</text>
</comment>
<feature type="domain" description="Mutator-like transposase" evidence="1">
    <location>
        <begin position="4"/>
        <end position="140"/>
    </location>
</feature>
<organism evidence="2 3">
    <name type="scientific">Trichomalopsis sarcophagae</name>
    <dbReference type="NCBI Taxonomy" id="543379"/>
    <lineage>
        <taxon>Eukaryota</taxon>
        <taxon>Metazoa</taxon>
        <taxon>Ecdysozoa</taxon>
        <taxon>Arthropoda</taxon>
        <taxon>Hexapoda</taxon>
        <taxon>Insecta</taxon>
        <taxon>Pterygota</taxon>
        <taxon>Neoptera</taxon>
        <taxon>Endopterygota</taxon>
        <taxon>Hymenoptera</taxon>
        <taxon>Apocrita</taxon>
        <taxon>Proctotrupomorpha</taxon>
        <taxon>Chalcidoidea</taxon>
        <taxon>Pteromalidae</taxon>
        <taxon>Pteromalinae</taxon>
        <taxon>Trichomalopsis</taxon>
    </lineage>
</organism>
<accession>A0A232EI01</accession>
<dbReference type="GO" id="GO:0003676">
    <property type="term" value="F:nucleic acid binding"/>
    <property type="evidence" value="ECO:0007669"/>
    <property type="project" value="InterPro"/>
</dbReference>
<dbReference type="Gene3D" id="3.30.420.10">
    <property type="entry name" value="Ribonuclease H-like superfamily/Ribonuclease H"/>
    <property type="match status" value="1"/>
</dbReference>
<evidence type="ECO:0000313" key="2">
    <source>
        <dbReference type="EMBL" id="OXU17951.1"/>
    </source>
</evidence>
<dbReference type="InterPro" id="IPR036397">
    <property type="entry name" value="RNaseH_sf"/>
</dbReference>
<protein>
    <recommendedName>
        <fullName evidence="1">Mutator-like transposase domain-containing protein</fullName>
    </recommendedName>
</protein>
<dbReference type="Proteomes" id="UP000215335">
    <property type="component" value="Unassembled WGS sequence"/>
</dbReference>
<reference evidence="2 3" key="1">
    <citation type="journal article" date="2017" name="Curr. Biol.">
        <title>The Evolution of Venom by Co-option of Single-Copy Genes.</title>
        <authorList>
            <person name="Martinson E.O."/>
            <person name="Mrinalini"/>
            <person name="Kelkar Y.D."/>
            <person name="Chang C.H."/>
            <person name="Werren J.H."/>
        </authorList>
    </citation>
    <scope>NUCLEOTIDE SEQUENCE [LARGE SCALE GENOMIC DNA]</scope>
    <source>
        <strain evidence="2 3">Alberta</strain>
        <tissue evidence="2">Whole body</tissue>
    </source>
</reference>
<keyword evidence="3" id="KW-1185">Reference proteome</keyword>
<dbReference type="Pfam" id="PF20700">
    <property type="entry name" value="Mutator"/>
    <property type="match status" value="1"/>
</dbReference>
<proteinExistence type="predicted"/>
<evidence type="ECO:0000313" key="3">
    <source>
        <dbReference type="Proteomes" id="UP000215335"/>
    </source>
</evidence>
<dbReference type="SUPFAM" id="SSF53098">
    <property type="entry name" value="Ribonuclease H-like"/>
    <property type="match status" value="1"/>
</dbReference>
<evidence type="ECO:0000259" key="1">
    <source>
        <dbReference type="Pfam" id="PF20700"/>
    </source>
</evidence>
<gene>
    <name evidence="2" type="ORF">TSAR_008952</name>
</gene>
<name>A0A232EI01_9HYME</name>
<dbReference type="AlphaFoldDB" id="A0A232EI01"/>